<dbReference type="OMA" id="TQWVCEY"/>
<keyword evidence="5" id="KW-1185">Reference proteome</keyword>
<dbReference type="Proteomes" id="UP000037923">
    <property type="component" value="Unassembled WGS sequence"/>
</dbReference>
<feature type="region of interest" description="Disordered" evidence="1">
    <location>
        <begin position="273"/>
        <end position="322"/>
    </location>
</feature>
<keyword evidence="2" id="KW-0812">Transmembrane</keyword>
<keyword evidence="3" id="KW-0732">Signal</keyword>
<dbReference type="OrthoDB" id="271837at2759"/>
<dbReference type="GeneID" id="26908943"/>
<feature type="compositionally biased region" description="Polar residues" evidence="1">
    <location>
        <begin position="284"/>
        <end position="297"/>
    </location>
</feature>
<evidence type="ECO:0000313" key="4">
    <source>
        <dbReference type="EMBL" id="KPA75381.1"/>
    </source>
</evidence>
<dbReference type="EMBL" id="LGTL01000025">
    <property type="protein sequence ID" value="KPA75381.1"/>
    <property type="molecule type" value="Genomic_DNA"/>
</dbReference>
<organism evidence="4 5">
    <name type="scientific">Leptomonas pyrrhocoris</name>
    <name type="common">Firebug parasite</name>
    <dbReference type="NCBI Taxonomy" id="157538"/>
    <lineage>
        <taxon>Eukaryota</taxon>
        <taxon>Discoba</taxon>
        <taxon>Euglenozoa</taxon>
        <taxon>Kinetoplastea</taxon>
        <taxon>Metakinetoplastina</taxon>
        <taxon>Trypanosomatida</taxon>
        <taxon>Trypanosomatidae</taxon>
        <taxon>Leishmaniinae</taxon>
        <taxon>Leptomonas</taxon>
    </lineage>
</organism>
<gene>
    <name evidence="4" type="ORF">ABB37_08659</name>
</gene>
<evidence type="ECO:0000256" key="2">
    <source>
        <dbReference type="SAM" id="Phobius"/>
    </source>
</evidence>
<feature type="signal peptide" evidence="3">
    <location>
        <begin position="1"/>
        <end position="27"/>
    </location>
</feature>
<feature type="transmembrane region" description="Helical" evidence="2">
    <location>
        <begin position="234"/>
        <end position="262"/>
    </location>
</feature>
<keyword evidence="2" id="KW-0472">Membrane</keyword>
<comment type="caution">
    <text evidence="4">The sequence shown here is derived from an EMBL/GenBank/DDBJ whole genome shotgun (WGS) entry which is preliminary data.</text>
</comment>
<accession>A0A0N0DSB8</accession>
<dbReference type="RefSeq" id="XP_015653820.1">
    <property type="nucleotide sequence ID" value="XM_015807738.1"/>
</dbReference>
<dbReference type="AlphaFoldDB" id="A0A0N0DSB8"/>
<evidence type="ECO:0000313" key="5">
    <source>
        <dbReference type="Proteomes" id="UP000037923"/>
    </source>
</evidence>
<feature type="chain" id="PRO_5005846906" evidence="3">
    <location>
        <begin position="28"/>
        <end position="322"/>
    </location>
</feature>
<proteinExistence type="predicted"/>
<protein>
    <submittedName>
        <fullName evidence="4">Uncharacterized protein</fullName>
    </submittedName>
</protein>
<sequence>MPALSTARAAALLLMAALQLSILTVDAYSVRYGAKTSAPGMMNFGLTGYCAAGDSGHSMMPKFAAYQASAYSVMSANSFTSAPIGGESRQSACLDANCTWQFSHGLYYHNEITFFYGVYYNDSGLHGGPADGVFNNFASDQPQLWTNMSYWGSRQPYMRGDGKWANTNVVTFFTQWVCEYYEFKKSDASLFPTYPDGDVIVPSSTSSYTHCGRRVDRDSQGRWLYYQCKKPFPWWAALTIAVVVLIVVVVIIIVVCCCCFYCDRNEERHEREEKLETMADNPAQVPTQTELGLSRHSSVFRDGRADEYPNEDGDQDDSRESR</sequence>
<dbReference type="VEuPathDB" id="TriTrypDB:LpyrH10_25_1570"/>
<evidence type="ECO:0000256" key="1">
    <source>
        <dbReference type="SAM" id="MobiDB-lite"/>
    </source>
</evidence>
<reference evidence="4 5" key="1">
    <citation type="submission" date="2015-07" db="EMBL/GenBank/DDBJ databases">
        <title>High-quality genome of monoxenous trypanosomatid Leptomonas pyrrhocoris.</title>
        <authorList>
            <person name="Flegontov P."/>
            <person name="Butenko A."/>
            <person name="Firsov S."/>
            <person name="Vlcek C."/>
            <person name="Logacheva M.D."/>
            <person name="Field M."/>
            <person name="Filatov D."/>
            <person name="Flegontova O."/>
            <person name="Gerasimov E."/>
            <person name="Jackson A.P."/>
            <person name="Kelly S."/>
            <person name="Opperdoes F."/>
            <person name="O'Reilly A."/>
            <person name="Votypka J."/>
            <person name="Yurchenko V."/>
            <person name="Lukes J."/>
        </authorList>
    </citation>
    <scope>NUCLEOTIDE SEQUENCE [LARGE SCALE GENOMIC DNA]</scope>
    <source>
        <strain evidence="4">H10</strain>
    </source>
</reference>
<evidence type="ECO:0000256" key="3">
    <source>
        <dbReference type="SAM" id="SignalP"/>
    </source>
</evidence>
<keyword evidence="2" id="KW-1133">Transmembrane helix</keyword>
<name>A0A0N0DSB8_LEPPY</name>